<proteinExistence type="predicted"/>
<feature type="region of interest" description="Disordered" evidence="1">
    <location>
        <begin position="54"/>
        <end position="81"/>
    </location>
</feature>
<evidence type="ECO:0000313" key="2">
    <source>
        <dbReference type="EMBL" id="KAK4121950.1"/>
    </source>
</evidence>
<reference evidence="2" key="1">
    <citation type="journal article" date="2023" name="Mol. Phylogenet. Evol.">
        <title>Genome-scale phylogeny and comparative genomics of the fungal order Sordariales.</title>
        <authorList>
            <person name="Hensen N."/>
            <person name="Bonometti L."/>
            <person name="Westerberg I."/>
            <person name="Brannstrom I.O."/>
            <person name="Guillou S."/>
            <person name="Cros-Aarteil S."/>
            <person name="Calhoun S."/>
            <person name="Haridas S."/>
            <person name="Kuo A."/>
            <person name="Mondo S."/>
            <person name="Pangilinan J."/>
            <person name="Riley R."/>
            <person name="LaButti K."/>
            <person name="Andreopoulos B."/>
            <person name="Lipzen A."/>
            <person name="Chen C."/>
            <person name="Yan M."/>
            <person name="Daum C."/>
            <person name="Ng V."/>
            <person name="Clum A."/>
            <person name="Steindorff A."/>
            <person name="Ohm R.A."/>
            <person name="Martin F."/>
            <person name="Silar P."/>
            <person name="Natvig D.O."/>
            <person name="Lalanne C."/>
            <person name="Gautier V."/>
            <person name="Ament-Velasquez S.L."/>
            <person name="Kruys A."/>
            <person name="Hutchinson M.I."/>
            <person name="Powell A.J."/>
            <person name="Barry K."/>
            <person name="Miller A.N."/>
            <person name="Grigoriev I.V."/>
            <person name="Debuchy R."/>
            <person name="Gladieux P."/>
            <person name="Hiltunen Thoren M."/>
            <person name="Johannesson H."/>
        </authorList>
    </citation>
    <scope>NUCLEOTIDE SEQUENCE</scope>
    <source>
        <strain evidence="2">CBS 731.68</strain>
    </source>
</reference>
<dbReference type="RefSeq" id="XP_062645721.1">
    <property type="nucleotide sequence ID" value="XM_062785727.1"/>
</dbReference>
<dbReference type="Proteomes" id="UP001302602">
    <property type="component" value="Unassembled WGS sequence"/>
</dbReference>
<evidence type="ECO:0000313" key="3">
    <source>
        <dbReference type="Proteomes" id="UP001302602"/>
    </source>
</evidence>
<dbReference type="GeneID" id="87822493"/>
<sequence>MRTFVRRKPPKSTAVIGHLVCLLCDGKHALEICRFLQLSGYGHGGWLPGLGGALQPGPGEVGPDNAFRGANKSGGMRPNPDVPFEVSMESHAAVTARAVCEVRDSEAMIPWSHFCSM</sequence>
<dbReference type="AlphaFoldDB" id="A0AAN6TW85"/>
<keyword evidence="3" id="KW-1185">Reference proteome</keyword>
<dbReference type="EMBL" id="MU853232">
    <property type="protein sequence ID" value="KAK4121950.1"/>
    <property type="molecule type" value="Genomic_DNA"/>
</dbReference>
<protein>
    <submittedName>
        <fullName evidence="2">Uncharacterized protein</fullName>
    </submittedName>
</protein>
<comment type="caution">
    <text evidence="2">The sequence shown here is derived from an EMBL/GenBank/DDBJ whole genome shotgun (WGS) entry which is preliminary data.</text>
</comment>
<evidence type="ECO:0000256" key="1">
    <source>
        <dbReference type="SAM" id="MobiDB-lite"/>
    </source>
</evidence>
<organism evidence="2 3">
    <name type="scientific">Parathielavia appendiculata</name>
    <dbReference type="NCBI Taxonomy" id="2587402"/>
    <lineage>
        <taxon>Eukaryota</taxon>
        <taxon>Fungi</taxon>
        <taxon>Dikarya</taxon>
        <taxon>Ascomycota</taxon>
        <taxon>Pezizomycotina</taxon>
        <taxon>Sordariomycetes</taxon>
        <taxon>Sordariomycetidae</taxon>
        <taxon>Sordariales</taxon>
        <taxon>Chaetomiaceae</taxon>
        <taxon>Parathielavia</taxon>
    </lineage>
</organism>
<reference evidence="2" key="2">
    <citation type="submission" date="2023-05" db="EMBL/GenBank/DDBJ databases">
        <authorList>
            <consortium name="Lawrence Berkeley National Laboratory"/>
            <person name="Steindorff A."/>
            <person name="Hensen N."/>
            <person name="Bonometti L."/>
            <person name="Westerberg I."/>
            <person name="Brannstrom I.O."/>
            <person name="Guillou S."/>
            <person name="Cros-Aarteil S."/>
            <person name="Calhoun S."/>
            <person name="Haridas S."/>
            <person name="Kuo A."/>
            <person name="Mondo S."/>
            <person name="Pangilinan J."/>
            <person name="Riley R."/>
            <person name="Labutti K."/>
            <person name="Andreopoulos B."/>
            <person name="Lipzen A."/>
            <person name="Chen C."/>
            <person name="Yanf M."/>
            <person name="Daum C."/>
            <person name="Ng V."/>
            <person name="Clum A."/>
            <person name="Ohm R."/>
            <person name="Martin F."/>
            <person name="Silar P."/>
            <person name="Natvig D."/>
            <person name="Lalanne C."/>
            <person name="Gautier V."/>
            <person name="Ament-Velasquez S.L."/>
            <person name="Kruys A."/>
            <person name="Hutchinson M.I."/>
            <person name="Powell A.J."/>
            <person name="Barry K."/>
            <person name="Miller A.N."/>
            <person name="Grigoriev I.V."/>
            <person name="Debuchy R."/>
            <person name="Gladieux P."/>
            <person name="Thoren M.H."/>
            <person name="Johannesson H."/>
        </authorList>
    </citation>
    <scope>NUCLEOTIDE SEQUENCE</scope>
    <source>
        <strain evidence="2">CBS 731.68</strain>
    </source>
</reference>
<gene>
    <name evidence="2" type="ORF">N657DRAFT_101993</name>
</gene>
<name>A0AAN6TW85_9PEZI</name>
<accession>A0AAN6TW85</accession>